<evidence type="ECO:0000313" key="3">
    <source>
        <dbReference type="EMBL" id="SEG53159.1"/>
    </source>
</evidence>
<feature type="region of interest" description="Disordered" evidence="1">
    <location>
        <begin position="1"/>
        <end position="25"/>
    </location>
</feature>
<dbReference type="OrthoDB" id="8732661at2"/>
<dbReference type="Proteomes" id="UP000236728">
    <property type="component" value="Unassembled WGS sequence"/>
</dbReference>
<dbReference type="InterPro" id="IPR005474">
    <property type="entry name" value="Transketolase_N"/>
</dbReference>
<evidence type="ECO:0000313" key="4">
    <source>
        <dbReference type="Proteomes" id="UP000236728"/>
    </source>
</evidence>
<reference evidence="3 4" key="1">
    <citation type="submission" date="2016-10" db="EMBL/GenBank/DDBJ databases">
        <authorList>
            <person name="de Groot N.N."/>
        </authorList>
    </citation>
    <scope>NUCLEOTIDE SEQUENCE [LARGE SCALE GENOMIC DNA]</scope>
    <source>
        <strain evidence="3 4">DSM 22489</strain>
    </source>
</reference>
<accession>A0A1H6AWY9</accession>
<dbReference type="SUPFAM" id="SSF52518">
    <property type="entry name" value="Thiamin diphosphate-binding fold (THDP-binding)"/>
    <property type="match status" value="1"/>
</dbReference>
<organism evidence="3 4">
    <name type="scientific">Bryocella elongata</name>
    <dbReference type="NCBI Taxonomy" id="863522"/>
    <lineage>
        <taxon>Bacteria</taxon>
        <taxon>Pseudomonadati</taxon>
        <taxon>Acidobacteriota</taxon>
        <taxon>Terriglobia</taxon>
        <taxon>Terriglobales</taxon>
        <taxon>Acidobacteriaceae</taxon>
        <taxon>Bryocella</taxon>
    </lineage>
</organism>
<dbReference type="RefSeq" id="WP_103934220.1">
    <property type="nucleotide sequence ID" value="NZ_FNVA01000006.1"/>
</dbReference>
<protein>
    <submittedName>
        <fullName evidence="3">Transketolase</fullName>
    </submittedName>
</protein>
<name>A0A1H6AWY9_9BACT</name>
<proteinExistence type="predicted"/>
<dbReference type="InterPro" id="IPR029061">
    <property type="entry name" value="THDP-binding"/>
</dbReference>
<feature type="domain" description="Transketolase N-terminal" evidence="2">
    <location>
        <begin position="36"/>
        <end position="293"/>
    </location>
</feature>
<evidence type="ECO:0000259" key="2">
    <source>
        <dbReference type="Pfam" id="PF00456"/>
    </source>
</evidence>
<dbReference type="PANTHER" id="PTHR47514">
    <property type="entry name" value="TRANSKETOLASE N-TERMINAL SECTION-RELATED"/>
    <property type="match status" value="1"/>
</dbReference>
<keyword evidence="4" id="KW-1185">Reference proteome</keyword>
<evidence type="ECO:0000256" key="1">
    <source>
        <dbReference type="SAM" id="MobiDB-lite"/>
    </source>
</evidence>
<dbReference type="Gene3D" id="3.40.50.970">
    <property type="match status" value="1"/>
</dbReference>
<dbReference type="Pfam" id="PF00456">
    <property type="entry name" value="Transketolase_N"/>
    <property type="match status" value="1"/>
</dbReference>
<dbReference type="CDD" id="cd02012">
    <property type="entry name" value="TPP_TK"/>
    <property type="match status" value="1"/>
</dbReference>
<dbReference type="AlphaFoldDB" id="A0A1H6AWY9"/>
<sequence length="303" mass="32995">MQSEVPVTTQRQSPGGVSANANSLFDGREGDPAILKHLANRIRMTAMSMTNHAHLGHTGGDLSASDVLAVLYGGVLQLDPQQPNWPQRDRFLLSKGHCAAALYTALAMRGFFETALLRTFMDPLSKLNGHPDRNKLPGVEANTGPLGHGLPIAVGCAIAAKMRGETWRTFVLTGDGELQEGSNWEAAMSAQQYKLDNLIVIVDRNRLQQGDFTENTIRMEPLADKWRTFGFAVTEIDGHNTATLREVLSGAPLEVGKPTCIIANTIKGKGVSFAENQPAWHHGVPTEEQLRKAAEELEAEPVW</sequence>
<gene>
    <name evidence="3" type="ORF">SAMN05421819_3339</name>
</gene>
<dbReference type="PANTHER" id="PTHR47514:SF2">
    <property type="entry name" value="TRANSKETOLASE"/>
    <property type="match status" value="1"/>
</dbReference>
<dbReference type="EMBL" id="FNVA01000006">
    <property type="protein sequence ID" value="SEG53159.1"/>
    <property type="molecule type" value="Genomic_DNA"/>
</dbReference>
<feature type="compositionally biased region" description="Polar residues" evidence="1">
    <location>
        <begin position="1"/>
        <end position="23"/>
    </location>
</feature>